<keyword evidence="2" id="KW-1185">Reference proteome</keyword>
<dbReference type="NCBIfam" id="TIGR04433">
    <property type="entry name" value="UrcA_uranyl"/>
    <property type="match status" value="1"/>
</dbReference>
<protein>
    <submittedName>
        <fullName evidence="1">Secreted protein</fullName>
    </submittedName>
</protein>
<reference evidence="1 2" key="1">
    <citation type="journal article" date="2011" name="J. Bacteriol.">
        <title>Genome sequence of strain IMCC3088, a proteorhodopsin-containing marine bacterium belonging to the OM60/NOR5 clade.</title>
        <authorList>
            <person name="Jang Y."/>
            <person name="Oh H.M."/>
            <person name="Kang I."/>
            <person name="Lee K."/>
            <person name="Yang S.J."/>
            <person name="Cho J.C."/>
        </authorList>
    </citation>
    <scope>NUCLEOTIDE SEQUENCE [LARGE SCALE GENOMIC DNA]</scope>
    <source>
        <strain evidence="1 2">IMCC3088</strain>
    </source>
</reference>
<dbReference type="EMBL" id="AEIG01000074">
    <property type="protein sequence ID" value="EGG28918.1"/>
    <property type="molecule type" value="Genomic_DNA"/>
</dbReference>
<sequence length="108" mass="11481">MKSFIRYTVMAFASVSIVAGAVQATADEAPVQLQAVNAISVSYADLNLDSVAGRDTLQKRIDRAAEKVCGPQSTRLAGSLSRAVKAQECYEQARSDAMTAVERGVQSL</sequence>
<organism evidence="1 2">
    <name type="scientific">Aequoribacter fuscus</name>
    <dbReference type="NCBI Taxonomy" id="2518989"/>
    <lineage>
        <taxon>Bacteria</taxon>
        <taxon>Pseudomonadati</taxon>
        <taxon>Pseudomonadota</taxon>
        <taxon>Gammaproteobacteria</taxon>
        <taxon>Cellvibrionales</taxon>
        <taxon>Halieaceae</taxon>
        <taxon>Aequoribacter</taxon>
    </lineage>
</organism>
<dbReference type="RefSeq" id="WP_009576580.1">
    <property type="nucleotide sequence ID" value="NZ_AEIG01000074.1"/>
</dbReference>
<dbReference type="Proteomes" id="UP000005615">
    <property type="component" value="Unassembled WGS sequence"/>
</dbReference>
<dbReference type="STRING" id="2518989.IMCC3088_2412"/>
<comment type="caution">
    <text evidence="1">The sequence shown here is derived from an EMBL/GenBank/DDBJ whole genome shotgun (WGS) entry which is preliminary data.</text>
</comment>
<dbReference type="InterPro" id="IPR030972">
    <property type="entry name" value="UrcA_uranyl"/>
</dbReference>
<name>F3L431_9GAMM</name>
<gene>
    <name evidence="1" type="ORF">IMCC3088_2412</name>
</gene>
<proteinExistence type="predicted"/>
<evidence type="ECO:0000313" key="1">
    <source>
        <dbReference type="EMBL" id="EGG28918.1"/>
    </source>
</evidence>
<accession>F3L431</accession>
<dbReference type="AlphaFoldDB" id="F3L431"/>
<evidence type="ECO:0000313" key="2">
    <source>
        <dbReference type="Proteomes" id="UP000005615"/>
    </source>
</evidence>